<proteinExistence type="predicted"/>
<dbReference type="Proteomes" id="UP000215127">
    <property type="component" value="Chromosome 4"/>
</dbReference>
<gene>
    <name evidence="3" type="ORF">ZT3D7_G5355</name>
</gene>
<evidence type="ECO:0000256" key="2">
    <source>
        <dbReference type="SAM" id="MobiDB-lite"/>
    </source>
</evidence>
<feature type="region of interest" description="Disordered" evidence="2">
    <location>
        <begin position="487"/>
        <end position="536"/>
    </location>
</feature>
<organism evidence="3 4">
    <name type="scientific">Zymoseptoria tritici (strain ST99CH_3D7)</name>
    <dbReference type="NCBI Taxonomy" id="1276538"/>
    <lineage>
        <taxon>Eukaryota</taxon>
        <taxon>Fungi</taxon>
        <taxon>Dikarya</taxon>
        <taxon>Ascomycota</taxon>
        <taxon>Pezizomycotina</taxon>
        <taxon>Dothideomycetes</taxon>
        <taxon>Dothideomycetidae</taxon>
        <taxon>Mycosphaerellales</taxon>
        <taxon>Mycosphaerellaceae</taxon>
        <taxon>Zymoseptoria</taxon>
    </lineage>
</organism>
<evidence type="ECO:0000313" key="4">
    <source>
        <dbReference type="Proteomes" id="UP000215127"/>
    </source>
</evidence>
<keyword evidence="4" id="KW-1185">Reference proteome</keyword>
<evidence type="ECO:0000313" key="3">
    <source>
        <dbReference type="EMBL" id="SMQ50202.1"/>
    </source>
</evidence>
<accession>A0A1X7RRY6</accession>
<evidence type="ECO:0000256" key="1">
    <source>
        <dbReference type="SAM" id="Coils"/>
    </source>
</evidence>
<feature type="compositionally biased region" description="Polar residues" evidence="2">
    <location>
        <begin position="56"/>
        <end position="70"/>
    </location>
</feature>
<keyword evidence="1" id="KW-0175">Coiled coil</keyword>
<feature type="coiled-coil region" evidence="1">
    <location>
        <begin position="593"/>
        <end position="620"/>
    </location>
</feature>
<reference evidence="3 4" key="1">
    <citation type="submission" date="2016-06" db="EMBL/GenBank/DDBJ databases">
        <authorList>
            <person name="Kjaerup R.B."/>
            <person name="Dalgaard T.S."/>
            <person name="Juul-Madsen H.R."/>
        </authorList>
    </citation>
    <scope>NUCLEOTIDE SEQUENCE [LARGE SCALE GENOMIC DNA]</scope>
</reference>
<sequence>MDLASIVPVAVLHCAPYVKRCLAACTTPILQAAVAGKQAARNVLTAKPHHNDFATVDQSPRDSTSCPARSIATTDGVDPSFTLLVQSDLCESMKTAVRIQRLYSQEQRYAKAQLKEIKAFDSKLWQEITVLKKAIRNEENPELKAQWKSRQLELESLLNVAPAKKSNLEAGLKYRGEILLKAYAEIGAFLDQALVEATLVDLDNDEEIPIEELDIDEQCLQRIQDQDYADPEYAAELAGPRIPDEYYGAVAEGVAAPQSPWPAGQKAEHADLVGDAQSVEQDAAAIEDEPAQRDNYIRIFPEDLEDYTPGPARFISATDGFHSPVVALLMRHDLSQYIKAAIKYQRMYDREKRWGEAQLEEIEQYDSQLRREINDRRYAPSEPSTAARPTWRDSELSILETLLKSVPLKKEVLKSRLRHRANVLLEETSEIMAFLEEAFVHALLCEPDSGEELPTERLNLEDDYQSLRAEQFPEEKGLPKQYLLADSRESQDQDAGTARADPEPLTPDAHYGADAEDVATSQPVSSPEDEAEHKARVAHWEARKSLETARQEFDSRADNEDIDLYNCTRAEENGEAPYDATQTEFDLRWVAINRQLTRDVIKAEEVLQEAEAKLLELGVELPEESAGYYGGGGYIEYYERDPVVDGNPPEDPRIQSWLHAISEASLEDPETLGEERGEILEWECREIEISDSLSAVDYDYQRSKIDKWQLACRSDREEACRVRMVQ</sequence>
<dbReference type="AlphaFoldDB" id="A0A1X7RRY6"/>
<feature type="region of interest" description="Disordered" evidence="2">
    <location>
        <begin position="51"/>
        <end position="70"/>
    </location>
</feature>
<name>A0A1X7RRY6_ZYMT9</name>
<dbReference type="EMBL" id="LT853695">
    <property type="protein sequence ID" value="SMQ50202.1"/>
    <property type="molecule type" value="Genomic_DNA"/>
</dbReference>
<protein>
    <submittedName>
        <fullName evidence="3">Uncharacterized protein</fullName>
    </submittedName>
</protein>